<dbReference type="GeneID" id="92986665"/>
<gene>
    <name evidence="1" type="ORF">ERS852397_02256</name>
    <name evidence="3" type="ORF">F2Z09_18625</name>
    <name evidence="2" type="ORF">F2Z22_19450</name>
</gene>
<dbReference type="STRING" id="338188.ERS852397_02256"/>
<accession>A0A174FZY4</accession>
<dbReference type="Proteomes" id="UP000095517">
    <property type="component" value="Unassembled WGS sequence"/>
</dbReference>
<dbReference type="EMBL" id="VWAK01000048">
    <property type="protein sequence ID" value="KAA5227433.1"/>
    <property type="molecule type" value="Genomic_DNA"/>
</dbReference>
<dbReference type="PROSITE" id="PS51257">
    <property type="entry name" value="PROKAR_LIPOPROTEIN"/>
    <property type="match status" value="1"/>
</dbReference>
<dbReference type="Proteomes" id="UP000440198">
    <property type="component" value="Unassembled WGS sequence"/>
</dbReference>
<dbReference type="AlphaFoldDB" id="A0A174FZY4"/>
<dbReference type="EMBL" id="VWAG01000050">
    <property type="protein sequence ID" value="KAA5253149.1"/>
    <property type="molecule type" value="Genomic_DNA"/>
</dbReference>
<protein>
    <recommendedName>
        <fullName evidence="7">Lipoprotein</fullName>
    </recommendedName>
</protein>
<reference evidence="5 6" key="2">
    <citation type="journal article" date="2019" name="Nat. Med.">
        <title>A library of human gut bacterial isolates paired with longitudinal multiomics data enables mechanistic microbiome research.</title>
        <authorList>
            <person name="Poyet M."/>
            <person name="Groussin M."/>
            <person name="Gibbons S.M."/>
            <person name="Avila-Pacheco J."/>
            <person name="Jiang X."/>
            <person name="Kearney S.M."/>
            <person name="Perrotta A.R."/>
            <person name="Berdy B."/>
            <person name="Zhao S."/>
            <person name="Lieberman T.D."/>
            <person name="Swanson P.K."/>
            <person name="Smith M."/>
            <person name="Roesemann S."/>
            <person name="Alexander J.E."/>
            <person name="Rich S.A."/>
            <person name="Livny J."/>
            <person name="Vlamakis H."/>
            <person name="Clish C."/>
            <person name="Bullock K."/>
            <person name="Deik A."/>
            <person name="Scott J."/>
            <person name="Pierce K.A."/>
            <person name="Xavier R.J."/>
            <person name="Alm E.J."/>
        </authorList>
    </citation>
    <scope>NUCLEOTIDE SEQUENCE [LARGE SCALE GENOMIC DNA]</scope>
    <source>
        <strain evidence="3 6">BIOML-A2</strain>
        <strain evidence="2 5">BIOML-A6</strain>
    </source>
</reference>
<name>A0A174FZY4_9BACE</name>
<dbReference type="RefSeq" id="WP_007757990.1">
    <property type="nucleotide sequence ID" value="NZ_CABIXA010000011.1"/>
</dbReference>
<evidence type="ECO:0000313" key="3">
    <source>
        <dbReference type="EMBL" id="KAA5253149.1"/>
    </source>
</evidence>
<proteinExistence type="predicted"/>
<evidence type="ECO:0000313" key="4">
    <source>
        <dbReference type="Proteomes" id="UP000095517"/>
    </source>
</evidence>
<reference evidence="1 4" key="1">
    <citation type="submission" date="2015-09" db="EMBL/GenBank/DDBJ databases">
        <authorList>
            <consortium name="Pathogen Informatics"/>
        </authorList>
    </citation>
    <scope>NUCLEOTIDE SEQUENCE [LARGE SCALE GENOMIC DNA]</scope>
    <source>
        <strain evidence="1 4">2789STDY5608840</strain>
    </source>
</reference>
<dbReference type="EMBL" id="CYZH01000011">
    <property type="protein sequence ID" value="CUO54478.1"/>
    <property type="molecule type" value="Genomic_DNA"/>
</dbReference>
<evidence type="ECO:0000313" key="1">
    <source>
        <dbReference type="EMBL" id="CUO54478.1"/>
    </source>
</evidence>
<sequence>MKNYHSILLSLLLFTGCYDEKDMEDFTNKRTLPIFESIVSRRAVPVYEFDWENADWMPTPPQQAKIPSPWIGQGSIASTFGIEIVNDRKKIDGWELLYNSFNIEESSLVNPYFILYNKYRGIMRIFFYTTTSFVASSSYIQDGISIISDREISLLNFLGEDFIDTTNNKMQYCQMQPTPPDGSFPLASNRWYMLQYELAYDAHISDIPYSSIQLNWTLNYYNVQNISLGGTSVGELNGVIGSSSKSNIFSALMGVGKTAATGALAGIGLNTISKNTLNSTTGENKLGLPKDIFKNLSSGISNALSGATGNLAKMGANLLSAIVGGSSTSGPIPVCFTFNTQIELQGRGTEGGAFPSTPVSFWCPGTNIPPNAIGYIPLYNKSLGVLNFEGQPAVPYTYQEFPSTMEDIDGRILYLLEGYCKFPEEVDFSNYLRINPEVSKIATVTIKKQELVASYKDEYGKKNVWLQPSSFTWDIGDVPAYSNRHDFPEDLKLGVRFTVEIKPLDGGATSTIIKTFQLSFPKNL</sequence>
<organism evidence="1 4">
    <name type="scientific">Bacteroides finegoldii</name>
    <dbReference type="NCBI Taxonomy" id="338188"/>
    <lineage>
        <taxon>Bacteria</taxon>
        <taxon>Pseudomonadati</taxon>
        <taxon>Bacteroidota</taxon>
        <taxon>Bacteroidia</taxon>
        <taxon>Bacteroidales</taxon>
        <taxon>Bacteroidaceae</taxon>
        <taxon>Bacteroides</taxon>
    </lineage>
</organism>
<evidence type="ECO:0000313" key="5">
    <source>
        <dbReference type="Proteomes" id="UP000421791"/>
    </source>
</evidence>
<evidence type="ECO:0000313" key="2">
    <source>
        <dbReference type="EMBL" id="KAA5227433.1"/>
    </source>
</evidence>
<keyword evidence="6" id="KW-1185">Reference proteome</keyword>
<evidence type="ECO:0008006" key="7">
    <source>
        <dbReference type="Google" id="ProtNLM"/>
    </source>
</evidence>
<evidence type="ECO:0000313" key="6">
    <source>
        <dbReference type="Proteomes" id="UP000440198"/>
    </source>
</evidence>
<dbReference type="Proteomes" id="UP000421791">
    <property type="component" value="Unassembled WGS sequence"/>
</dbReference>